<proteinExistence type="predicted"/>
<evidence type="ECO:0000256" key="1">
    <source>
        <dbReference type="ARBA" id="ARBA00022723"/>
    </source>
</evidence>
<organism evidence="6 7">
    <name type="scientific">Nannochloropsis gaditana</name>
    <dbReference type="NCBI Taxonomy" id="72520"/>
    <lineage>
        <taxon>Eukaryota</taxon>
        <taxon>Sar</taxon>
        <taxon>Stramenopiles</taxon>
        <taxon>Ochrophyta</taxon>
        <taxon>Eustigmatophyceae</taxon>
        <taxon>Eustigmatales</taxon>
        <taxon>Monodopsidaceae</taxon>
        <taxon>Nannochloropsis</taxon>
    </lineage>
</organism>
<accession>W7TDX2</accession>
<protein>
    <submittedName>
        <fullName evidence="6">Putative e3 ubiquitin-protein ligase makorin-2</fullName>
    </submittedName>
</protein>
<dbReference type="GO" id="GO:0000209">
    <property type="term" value="P:protein polyubiquitination"/>
    <property type="evidence" value="ECO:0007669"/>
    <property type="project" value="InterPro"/>
</dbReference>
<reference evidence="6 7" key="1">
    <citation type="journal article" date="2014" name="Mol. Plant">
        <title>Chromosome Scale Genome Assembly and Transcriptome Profiling of Nannochloropsis gaditana in Nitrogen Depletion.</title>
        <authorList>
            <person name="Corteggiani Carpinelli E."/>
            <person name="Telatin A."/>
            <person name="Vitulo N."/>
            <person name="Forcato C."/>
            <person name="D'Angelo M."/>
            <person name="Schiavon R."/>
            <person name="Vezzi A."/>
            <person name="Giacometti G.M."/>
            <person name="Morosinotto T."/>
            <person name="Valle G."/>
        </authorList>
    </citation>
    <scope>NUCLEOTIDE SEQUENCE [LARGE SCALE GENOMIC DNA]</scope>
    <source>
        <strain evidence="6 7">B-31</strain>
    </source>
</reference>
<dbReference type="PANTHER" id="PTHR11224:SF39">
    <property type="entry name" value="RING-TYPE E3 UBIQUITIN TRANSFERASE"/>
    <property type="match status" value="1"/>
</dbReference>
<evidence type="ECO:0000256" key="4">
    <source>
        <dbReference type="PROSITE-ProRule" id="PRU00723"/>
    </source>
</evidence>
<evidence type="ECO:0000256" key="2">
    <source>
        <dbReference type="ARBA" id="ARBA00022771"/>
    </source>
</evidence>
<evidence type="ECO:0000259" key="5">
    <source>
        <dbReference type="PROSITE" id="PS50103"/>
    </source>
</evidence>
<evidence type="ECO:0000313" key="6">
    <source>
        <dbReference type="EMBL" id="EWM24427.1"/>
    </source>
</evidence>
<feature type="non-terminal residue" evidence="6">
    <location>
        <position position="1"/>
    </location>
</feature>
<dbReference type="InterPro" id="IPR045072">
    <property type="entry name" value="MKRN-like"/>
</dbReference>
<keyword evidence="3 4" id="KW-0862">Zinc</keyword>
<comment type="caution">
    <text evidence="6">The sequence shown here is derived from an EMBL/GenBank/DDBJ whole genome shotgun (WGS) entry which is preliminary data.</text>
</comment>
<keyword evidence="7" id="KW-1185">Reference proteome</keyword>
<dbReference type="GO" id="GO:0061630">
    <property type="term" value="F:ubiquitin protein ligase activity"/>
    <property type="evidence" value="ECO:0007669"/>
    <property type="project" value="InterPro"/>
</dbReference>
<dbReference type="PANTHER" id="PTHR11224">
    <property type="entry name" value="MAKORIN-RELATED"/>
    <property type="match status" value="1"/>
</dbReference>
<evidence type="ECO:0000313" key="7">
    <source>
        <dbReference type="Proteomes" id="UP000019335"/>
    </source>
</evidence>
<dbReference type="EMBL" id="AZIL01001263">
    <property type="protein sequence ID" value="EWM24427.1"/>
    <property type="molecule type" value="Genomic_DNA"/>
</dbReference>
<dbReference type="AlphaFoldDB" id="W7TDX2"/>
<dbReference type="GO" id="GO:0008270">
    <property type="term" value="F:zinc ion binding"/>
    <property type="evidence" value="ECO:0007669"/>
    <property type="project" value="UniProtKB-KW"/>
</dbReference>
<feature type="zinc finger region" description="C3H1-type" evidence="4">
    <location>
        <begin position="46"/>
        <end position="82"/>
    </location>
</feature>
<dbReference type="PROSITE" id="PS50103">
    <property type="entry name" value="ZF_C3H1"/>
    <property type="match status" value="1"/>
</dbReference>
<dbReference type="InterPro" id="IPR000571">
    <property type="entry name" value="Znf_CCCH"/>
</dbReference>
<dbReference type="Proteomes" id="UP000019335">
    <property type="component" value="Chromosome 14"/>
</dbReference>
<feature type="domain" description="C3H1-type" evidence="5">
    <location>
        <begin position="46"/>
        <end position="82"/>
    </location>
</feature>
<gene>
    <name evidence="6" type="ORF">Naga_101218g1</name>
</gene>
<name>W7TDX2_9STRA</name>
<sequence>PPTVKTRRTCVRVPCANRSLTLSSPHTHHVTDPHRKKNLVRAYKAQMNKKPCRYFTYQEGDEEASFQSCPFGTSCFYAHLKHDGTPLTPPRLRTRMGEEGRVEVVQEVKLSDFLTQGRG</sequence>
<keyword evidence="2 4" id="KW-0863">Zinc-finger</keyword>
<dbReference type="OrthoDB" id="206141at2759"/>
<evidence type="ECO:0000256" key="3">
    <source>
        <dbReference type="ARBA" id="ARBA00022833"/>
    </source>
</evidence>
<keyword evidence="1 4" id="KW-0479">Metal-binding</keyword>